<accession>A0AAD6HHS8</accession>
<sequence length="111" mass="12706">MDPPIYDSIWKYPVMRRPEGGSRTIGHGTTGIICQSASNPEQVIKGPLTYEMRECSKEVVERTLYEENDNKECFEREKLTAKCKPSFANLHSFILSVPHCQDASWRNSIRA</sequence>
<gene>
    <name evidence="1" type="ORF">N7493_008508</name>
</gene>
<dbReference type="AlphaFoldDB" id="A0AAD6HHS8"/>
<name>A0AAD6HHS8_9EURO</name>
<dbReference type="Proteomes" id="UP001215712">
    <property type="component" value="Unassembled WGS sequence"/>
</dbReference>
<organism evidence="1 2">
    <name type="scientific">Penicillium malachiteum</name>
    <dbReference type="NCBI Taxonomy" id="1324776"/>
    <lineage>
        <taxon>Eukaryota</taxon>
        <taxon>Fungi</taxon>
        <taxon>Dikarya</taxon>
        <taxon>Ascomycota</taxon>
        <taxon>Pezizomycotina</taxon>
        <taxon>Eurotiomycetes</taxon>
        <taxon>Eurotiomycetidae</taxon>
        <taxon>Eurotiales</taxon>
        <taxon>Aspergillaceae</taxon>
        <taxon>Penicillium</taxon>
    </lineage>
</organism>
<keyword evidence="2" id="KW-1185">Reference proteome</keyword>
<reference evidence="1" key="1">
    <citation type="journal article" date="2023" name="IMA Fungus">
        <title>Comparative genomic study of the Penicillium genus elucidates a diverse pangenome and 15 lateral gene transfer events.</title>
        <authorList>
            <person name="Petersen C."/>
            <person name="Sorensen T."/>
            <person name="Nielsen M.R."/>
            <person name="Sondergaard T.E."/>
            <person name="Sorensen J.L."/>
            <person name="Fitzpatrick D.A."/>
            <person name="Frisvad J.C."/>
            <person name="Nielsen K.L."/>
        </authorList>
    </citation>
    <scope>NUCLEOTIDE SEQUENCE</scope>
    <source>
        <strain evidence="1">IBT 17514</strain>
    </source>
</reference>
<dbReference type="EMBL" id="JAQJAN010000012">
    <property type="protein sequence ID" value="KAJ5716597.1"/>
    <property type="molecule type" value="Genomic_DNA"/>
</dbReference>
<reference evidence="1" key="2">
    <citation type="submission" date="2023-01" db="EMBL/GenBank/DDBJ databases">
        <authorList>
            <person name="Petersen C."/>
        </authorList>
    </citation>
    <scope>NUCLEOTIDE SEQUENCE</scope>
    <source>
        <strain evidence="1">IBT 17514</strain>
    </source>
</reference>
<evidence type="ECO:0000313" key="1">
    <source>
        <dbReference type="EMBL" id="KAJ5716597.1"/>
    </source>
</evidence>
<protein>
    <submittedName>
        <fullName evidence="1">Uncharacterized protein</fullName>
    </submittedName>
</protein>
<comment type="caution">
    <text evidence="1">The sequence shown here is derived from an EMBL/GenBank/DDBJ whole genome shotgun (WGS) entry which is preliminary data.</text>
</comment>
<proteinExistence type="predicted"/>
<evidence type="ECO:0000313" key="2">
    <source>
        <dbReference type="Proteomes" id="UP001215712"/>
    </source>
</evidence>